<keyword evidence="4" id="KW-0548">Nucleotidyltransferase</keyword>
<keyword evidence="5" id="KW-0479">Metal-binding</keyword>
<dbReference type="PANTHER" id="PTHR32057:SF14">
    <property type="entry name" value="PROTEIN ADENYLYLTRANSFERASE SELO, MITOCHONDRIAL"/>
    <property type="match status" value="1"/>
</dbReference>
<dbReference type="GO" id="GO:0005524">
    <property type="term" value="F:ATP binding"/>
    <property type="evidence" value="ECO:0007669"/>
    <property type="project" value="UniProtKB-KW"/>
</dbReference>
<keyword evidence="7" id="KW-0067">ATP-binding</keyword>
<dbReference type="GO" id="GO:0046872">
    <property type="term" value="F:metal ion binding"/>
    <property type="evidence" value="ECO:0007669"/>
    <property type="project" value="UniProtKB-KW"/>
</dbReference>
<name>A0A382UYY6_9ZZZZ</name>
<protein>
    <recommendedName>
        <fullName evidence="10">Selenoprotein O</fullName>
    </recommendedName>
</protein>
<proteinExistence type="inferred from homology"/>
<comment type="similarity">
    <text evidence="2">Belongs to the SELO family.</text>
</comment>
<reference evidence="9" key="1">
    <citation type="submission" date="2018-05" db="EMBL/GenBank/DDBJ databases">
        <authorList>
            <person name="Lanie J.A."/>
            <person name="Ng W.-L."/>
            <person name="Kazmierczak K.M."/>
            <person name="Andrzejewski T.M."/>
            <person name="Davidsen T.M."/>
            <person name="Wayne K.J."/>
            <person name="Tettelin H."/>
            <person name="Glass J.I."/>
            <person name="Rusch D."/>
            <person name="Podicherti R."/>
            <person name="Tsui H.-C.T."/>
            <person name="Winkler M.E."/>
        </authorList>
    </citation>
    <scope>NUCLEOTIDE SEQUENCE</scope>
</reference>
<comment type="cofactor">
    <cofactor evidence="1">
        <name>Mg(2+)</name>
        <dbReference type="ChEBI" id="CHEBI:18420"/>
    </cofactor>
</comment>
<dbReference type="GO" id="GO:0070733">
    <property type="term" value="F:AMPylase activity"/>
    <property type="evidence" value="ECO:0007669"/>
    <property type="project" value="TreeGrafter"/>
</dbReference>
<evidence type="ECO:0000256" key="8">
    <source>
        <dbReference type="ARBA" id="ARBA00022842"/>
    </source>
</evidence>
<dbReference type="PANTHER" id="PTHR32057">
    <property type="entry name" value="PROTEIN ADENYLYLTRANSFERASE SELO, MITOCHONDRIAL"/>
    <property type="match status" value="1"/>
</dbReference>
<evidence type="ECO:0000313" key="9">
    <source>
        <dbReference type="EMBL" id="SVD39454.1"/>
    </source>
</evidence>
<sequence length="289" mass="32459">SGKTKFSRQGDGRSALGPVIREYILSEAMHALNVPTTRALAAVTSGEDVYRETTLPGGVFTRVAKSHIRIGTFEYFVAQNDHQNLKILADYVIERLFPEALEANNPYLEMLHSFSDKQSKLIGKWMGIGFIHGVMNTDNTSVAGETIDYGPCAFMDEYNPQACFSSIDHHGRYAFANQPQIAQWNLACLASCLLSLIDKNETKAKEKINAVLTDFSTRVNKAISKTMVGKIGLDHKNKEHAELLKKLLKIMHEEKPDYTLSFRHLSDVINNKEEAFKSQFANKDLISDW</sequence>
<keyword evidence="3" id="KW-0808">Transferase</keyword>
<dbReference type="AlphaFoldDB" id="A0A382UYY6"/>
<dbReference type="InterPro" id="IPR003846">
    <property type="entry name" value="SelO"/>
</dbReference>
<evidence type="ECO:0000256" key="6">
    <source>
        <dbReference type="ARBA" id="ARBA00022741"/>
    </source>
</evidence>
<evidence type="ECO:0000256" key="1">
    <source>
        <dbReference type="ARBA" id="ARBA00001946"/>
    </source>
</evidence>
<keyword evidence="6" id="KW-0547">Nucleotide-binding</keyword>
<feature type="non-terminal residue" evidence="9">
    <location>
        <position position="1"/>
    </location>
</feature>
<organism evidence="9">
    <name type="scientific">marine metagenome</name>
    <dbReference type="NCBI Taxonomy" id="408172"/>
    <lineage>
        <taxon>unclassified sequences</taxon>
        <taxon>metagenomes</taxon>
        <taxon>ecological metagenomes</taxon>
    </lineage>
</organism>
<evidence type="ECO:0000256" key="5">
    <source>
        <dbReference type="ARBA" id="ARBA00022723"/>
    </source>
</evidence>
<dbReference type="Pfam" id="PF02696">
    <property type="entry name" value="SelO"/>
    <property type="match status" value="1"/>
</dbReference>
<gene>
    <name evidence="9" type="ORF">METZ01_LOCUS392308</name>
</gene>
<evidence type="ECO:0000256" key="7">
    <source>
        <dbReference type="ARBA" id="ARBA00022840"/>
    </source>
</evidence>
<accession>A0A382UYY6</accession>
<keyword evidence="8" id="KW-0460">Magnesium</keyword>
<evidence type="ECO:0000256" key="3">
    <source>
        <dbReference type="ARBA" id="ARBA00022679"/>
    </source>
</evidence>
<dbReference type="EMBL" id="UINC01147879">
    <property type="protein sequence ID" value="SVD39454.1"/>
    <property type="molecule type" value="Genomic_DNA"/>
</dbReference>
<evidence type="ECO:0000256" key="4">
    <source>
        <dbReference type="ARBA" id="ARBA00022695"/>
    </source>
</evidence>
<evidence type="ECO:0008006" key="10">
    <source>
        <dbReference type="Google" id="ProtNLM"/>
    </source>
</evidence>
<evidence type="ECO:0000256" key="2">
    <source>
        <dbReference type="ARBA" id="ARBA00009747"/>
    </source>
</evidence>
<feature type="non-terminal residue" evidence="9">
    <location>
        <position position="289"/>
    </location>
</feature>